<proteinExistence type="inferred from homology"/>
<evidence type="ECO:0000256" key="3">
    <source>
        <dbReference type="ARBA" id="ARBA00022475"/>
    </source>
</evidence>
<dbReference type="GO" id="GO:0005886">
    <property type="term" value="C:plasma membrane"/>
    <property type="evidence" value="ECO:0007669"/>
    <property type="project" value="UniProtKB-SubCell"/>
</dbReference>
<feature type="domain" description="General secretion pathway GspH" evidence="12">
    <location>
        <begin position="42"/>
        <end position="131"/>
    </location>
</feature>
<evidence type="ECO:0000256" key="6">
    <source>
        <dbReference type="ARBA" id="ARBA00022692"/>
    </source>
</evidence>
<evidence type="ECO:0000256" key="9">
    <source>
        <dbReference type="ARBA" id="ARBA00025772"/>
    </source>
</evidence>
<dbReference type="Gene3D" id="3.30.700.10">
    <property type="entry name" value="Glycoprotein, Type 4 Pilin"/>
    <property type="match status" value="1"/>
</dbReference>
<evidence type="ECO:0000256" key="7">
    <source>
        <dbReference type="ARBA" id="ARBA00022989"/>
    </source>
</evidence>
<name>A0A1H2EHL4_9GAMM</name>
<keyword evidence="4" id="KW-0488">Methylation</keyword>
<keyword evidence="5" id="KW-0997">Cell inner membrane</keyword>
<gene>
    <name evidence="13" type="ORF">SAMN05216580_0610</name>
</gene>
<dbReference type="EMBL" id="LT629780">
    <property type="protein sequence ID" value="SDT94642.1"/>
    <property type="molecule type" value="Genomic_DNA"/>
</dbReference>
<reference evidence="14" key="1">
    <citation type="submission" date="2016-10" db="EMBL/GenBank/DDBJ databases">
        <authorList>
            <person name="Varghese N."/>
            <person name="Submissions S."/>
        </authorList>
    </citation>
    <scope>NUCLEOTIDE SEQUENCE [LARGE SCALE GENOMIC DNA]</scope>
    <source>
        <strain evidence="14">CCTCC 2012022</strain>
    </source>
</reference>
<keyword evidence="7 11" id="KW-1133">Transmembrane helix</keyword>
<organism evidence="13 14">
    <name type="scientific">Geopseudomonas guangdongensis</name>
    <dbReference type="NCBI Taxonomy" id="1245526"/>
    <lineage>
        <taxon>Bacteria</taxon>
        <taxon>Pseudomonadati</taxon>
        <taxon>Pseudomonadota</taxon>
        <taxon>Gammaproteobacteria</taxon>
        <taxon>Pseudomonadales</taxon>
        <taxon>Pseudomonadaceae</taxon>
        <taxon>Geopseudomonas</taxon>
    </lineage>
</organism>
<dbReference type="SUPFAM" id="SSF54523">
    <property type="entry name" value="Pili subunits"/>
    <property type="match status" value="1"/>
</dbReference>
<dbReference type="InterPro" id="IPR012902">
    <property type="entry name" value="N_methyl_site"/>
</dbReference>
<keyword evidence="6 11" id="KW-0812">Transmembrane</keyword>
<keyword evidence="8 11" id="KW-0472">Membrane</keyword>
<comment type="similarity">
    <text evidence="9">Belongs to the GSP H family.</text>
</comment>
<evidence type="ECO:0000256" key="10">
    <source>
        <dbReference type="ARBA" id="ARBA00030775"/>
    </source>
</evidence>
<dbReference type="InterPro" id="IPR022346">
    <property type="entry name" value="T2SS_GspH"/>
</dbReference>
<evidence type="ECO:0000256" key="5">
    <source>
        <dbReference type="ARBA" id="ARBA00022519"/>
    </source>
</evidence>
<feature type="transmembrane region" description="Helical" evidence="11">
    <location>
        <begin position="6"/>
        <end position="27"/>
    </location>
</feature>
<dbReference type="InterPro" id="IPR045584">
    <property type="entry name" value="Pilin-like"/>
</dbReference>
<evidence type="ECO:0000256" key="1">
    <source>
        <dbReference type="ARBA" id="ARBA00004377"/>
    </source>
</evidence>
<dbReference type="GO" id="GO:0015627">
    <property type="term" value="C:type II protein secretion system complex"/>
    <property type="evidence" value="ECO:0007669"/>
    <property type="project" value="InterPro"/>
</dbReference>
<dbReference type="GO" id="GO:0015628">
    <property type="term" value="P:protein secretion by the type II secretion system"/>
    <property type="evidence" value="ECO:0007669"/>
    <property type="project" value="InterPro"/>
</dbReference>
<protein>
    <recommendedName>
        <fullName evidence="2">Type II secretion system protein H</fullName>
    </recommendedName>
    <alternativeName>
        <fullName evidence="10">General secretion pathway protein H</fullName>
    </alternativeName>
</protein>
<dbReference type="OrthoDB" id="5786415at2"/>
<evidence type="ECO:0000256" key="2">
    <source>
        <dbReference type="ARBA" id="ARBA00021549"/>
    </source>
</evidence>
<keyword evidence="14" id="KW-1185">Reference proteome</keyword>
<dbReference type="AlphaFoldDB" id="A0A1H2EHL4"/>
<keyword evidence="3" id="KW-1003">Cell membrane</keyword>
<evidence type="ECO:0000256" key="8">
    <source>
        <dbReference type="ARBA" id="ARBA00023136"/>
    </source>
</evidence>
<dbReference type="PROSITE" id="PS00409">
    <property type="entry name" value="PROKAR_NTER_METHYL"/>
    <property type="match status" value="1"/>
</dbReference>
<dbReference type="Pfam" id="PF07963">
    <property type="entry name" value="N_methyl"/>
    <property type="match status" value="1"/>
</dbReference>
<evidence type="ECO:0000256" key="4">
    <source>
        <dbReference type="ARBA" id="ARBA00022481"/>
    </source>
</evidence>
<comment type="subcellular location">
    <subcellularLocation>
        <location evidence="1">Cell inner membrane</location>
        <topology evidence="1">Single-pass membrane protein</topology>
    </subcellularLocation>
</comment>
<dbReference type="Proteomes" id="UP000243063">
    <property type="component" value="Chromosome I"/>
</dbReference>
<evidence type="ECO:0000313" key="13">
    <source>
        <dbReference type="EMBL" id="SDT94642.1"/>
    </source>
</evidence>
<dbReference type="NCBIfam" id="TIGR02532">
    <property type="entry name" value="IV_pilin_GFxxxE"/>
    <property type="match status" value="1"/>
</dbReference>
<dbReference type="RefSeq" id="WP_090212027.1">
    <property type="nucleotide sequence ID" value="NZ_LT629780.1"/>
</dbReference>
<evidence type="ECO:0000259" key="12">
    <source>
        <dbReference type="Pfam" id="PF12019"/>
    </source>
</evidence>
<dbReference type="Pfam" id="PF12019">
    <property type="entry name" value="GspH"/>
    <property type="match status" value="1"/>
</dbReference>
<evidence type="ECO:0000313" key="14">
    <source>
        <dbReference type="Proteomes" id="UP000243063"/>
    </source>
</evidence>
<accession>A0A1H2EHL4</accession>
<evidence type="ECO:0000256" key="11">
    <source>
        <dbReference type="SAM" id="Phobius"/>
    </source>
</evidence>
<dbReference type="STRING" id="1245526.SAMN05216580_0610"/>
<sequence length="144" mass="15831">MPTRQHGFTLVELILVLVVIGVLAAVVGPRFFDRAVFDERAAAEELRSGLRYAQKLAIASGCKVRLACFTDPDDGKYKYQLSRSCDGNAYQNVGKAEELAKKSDPEGFRIIFGSLGQPEFFDGNGSVSFDSQRISIEAETGYVR</sequence>